<gene>
    <name evidence="1" type="ORF">BAOM_1937</name>
</gene>
<evidence type="ECO:0000313" key="1">
    <source>
        <dbReference type="EMBL" id="AZV42546.1"/>
    </source>
</evidence>
<dbReference type="KEGG" id="pasa:BAOM_1937"/>
<dbReference type="RefSeq" id="WP_164853172.1">
    <property type="nucleotide sequence ID" value="NZ_CP026095.1"/>
</dbReference>
<protein>
    <submittedName>
        <fullName evidence="1">Uncharacterized protein</fullName>
    </submittedName>
</protein>
<sequence length="57" mass="6170">MNKLGWIISGLGALLIFSSLLYPLDVIEKNTFLVLLLGGAGIMFVGTMIRAFLGNKK</sequence>
<evidence type="ECO:0000313" key="2">
    <source>
        <dbReference type="Proteomes" id="UP000283095"/>
    </source>
</evidence>
<organism evidence="1 2">
    <name type="scientific">Peribacillus asahii</name>
    <dbReference type="NCBI Taxonomy" id="228899"/>
    <lineage>
        <taxon>Bacteria</taxon>
        <taxon>Bacillati</taxon>
        <taxon>Bacillota</taxon>
        <taxon>Bacilli</taxon>
        <taxon>Bacillales</taxon>
        <taxon>Bacillaceae</taxon>
        <taxon>Peribacillus</taxon>
    </lineage>
</organism>
<name>A0A3Q9RN12_9BACI</name>
<accession>A0A3Q9RN12</accession>
<dbReference type="EMBL" id="CP026095">
    <property type="protein sequence ID" value="AZV42546.1"/>
    <property type="molecule type" value="Genomic_DNA"/>
</dbReference>
<dbReference type="Proteomes" id="UP000283095">
    <property type="component" value="Chromosome"/>
</dbReference>
<proteinExistence type="predicted"/>
<dbReference type="AlphaFoldDB" id="A0A3Q9RN12"/>
<reference evidence="1 2" key="1">
    <citation type="submission" date="2018-01" db="EMBL/GenBank/DDBJ databases">
        <title>Bacillus asahii Genome sequencing and assembly.</title>
        <authorList>
            <person name="Jiang H."/>
            <person name="Feng Y."/>
            <person name="Zhao F."/>
            <person name="Lin X."/>
        </authorList>
    </citation>
    <scope>NUCLEOTIDE SEQUENCE [LARGE SCALE GENOMIC DNA]</scope>
    <source>
        <strain evidence="1 2">OM18</strain>
    </source>
</reference>